<gene>
    <name evidence="1" type="ORF">LOK49_LG12G00923</name>
</gene>
<evidence type="ECO:0000313" key="2">
    <source>
        <dbReference type="Proteomes" id="UP001060215"/>
    </source>
</evidence>
<reference evidence="1 2" key="1">
    <citation type="journal article" date="2022" name="Plant J.">
        <title>Chromosome-level genome of Camellia lanceoleosa provides a valuable resource for understanding genome evolution and self-incompatibility.</title>
        <authorList>
            <person name="Gong W."/>
            <person name="Xiao S."/>
            <person name="Wang L."/>
            <person name="Liao Z."/>
            <person name="Chang Y."/>
            <person name="Mo W."/>
            <person name="Hu G."/>
            <person name="Li W."/>
            <person name="Zhao G."/>
            <person name="Zhu H."/>
            <person name="Hu X."/>
            <person name="Ji K."/>
            <person name="Xiang X."/>
            <person name="Song Q."/>
            <person name="Yuan D."/>
            <person name="Jin S."/>
            <person name="Zhang L."/>
        </authorList>
    </citation>
    <scope>NUCLEOTIDE SEQUENCE [LARGE SCALE GENOMIC DNA]</scope>
    <source>
        <strain evidence="1">SQ_2022a</strain>
    </source>
</reference>
<protein>
    <submittedName>
        <fullName evidence="1">Uncharacterized protein</fullName>
    </submittedName>
</protein>
<dbReference type="Proteomes" id="UP001060215">
    <property type="component" value="Chromosome 13"/>
</dbReference>
<evidence type="ECO:0000313" key="1">
    <source>
        <dbReference type="EMBL" id="KAI7991240.1"/>
    </source>
</evidence>
<keyword evidence="2" id="KW-1185">Reference proteome</keyword>
<sequence length="151" mass="16900">MRRPQMMMIMGGKKLAASPLFVREELPIKLPFNPNNHEINYEGDAYPAAGAIQLTLNERDKDMSGKTGRATYLRIIAPLGQCLRNLADFTTHFSFVISMTNISSPITGDGLAFFLAPGSHIPPDRRWWSWPWSRLASNNGQLTQQSSIYCG</sequence>
<proteinExistence type="predicted"/>
<accession>A0ACC0FT58</accession>
<organism evidence="1 2">
    <name type="scientific">Camellia lanceoleosa</name>
    <dbReference type="NCBI Taxonomy" id="1840588"/>
    <lineage>
        <taxon>Eukaryota</taxon>
        <taxon>Viridiplantae</taxon>
        <taxon>Streptophyta</taxon>
        <taxon>Embryophyta</taxon>
        <taxon>Tracheophyta</taxon>
        <taxon>Spermatophyta</taxon>
        <taxon>Magnoliopsida</taxon>
        <taxon>eudicotyledons</taxon>
        <taxon>Gunneridae</taxon>
        <taxon>Pentapetalae</taxon>
        <taxon>asterids</taxon>
        <taxon>Ericales</taxon>
        <taxon>Theaceae</taxon>
        <taxon>Camellia</taxon>
    </lineage>
</organism>
<name>A0ACC0FT58_9ERIC</name>
<dbReference type="EMBL" id="CM045770">
    <property type="protein sequence ID" value="KAI7991240.1"/>
    <property type="molecule type" value="Genomic_DNA"/>
</dbReference>
<comment type="caution">
    <text evidence="1">The sequence shown here is derived from an EMBL/GenBank/DDBJ whole genome shotgun (WGS) entry which is preliminary data.</text>
</comment>